<feature type="compositionally biased region" description="Polar residues" evidence="1">
    <location>
        <begin position="401"/>
        <end position="415"/>
    </location>
</feature>
<proteinExistence type="predicted"/>
<feature type="region of interest" description="Disordered" evidence="1">
    <location>
        <begin position="1"/>
        <end position="37"/>
    </location>
</feature>
<keyword evidence="2" id="KW-0812">Transmembrane</keyword>
<feature type="compositionally biased region" description="Polar residues" evidence="1">
    <location>
        <begin position="325"/>
        <end position="339"/>
    </location>
</feature>
<organism evidence="3 4">
    <name type="scientific">Thelonectria olida</name>
    <dbReference type="NCBI Taxonomy" id="1576542"/>
    <lineage>
        <taxon>Eukaryota</taxon>
        <taxon>Fungi</taxon>
        <taxon>Dikarya</taxon>
        <taxon>Ascomycota</taxon>
        <taxon>Pezizomycotina</taxon>
        <taxon>Sordariomycetes</taxon>
        <taxon>Hypocreomycetidae</taxon>
        <taxon>Hypocreales</taxon>
        <taxon>Nectriaceae</taxon>
        <taxon>Thelonectria</taxon>
    </lineage>
</organism>
<feature type="region of interest" description="Disordered" evidence="1">
    <location>
        <begin position="211"/>
        <end position="242"/>
    </location>
</feature>
<gene>
    <name evidence="3" type="ORF">B0T10DRAFT_89847</name>
</gene>
<evidence type="ECO:0000256" key="1">
    <source>
        <dbReference type="SAM" id="MobiDB-lite"/>
    </source>
</evidence>
<comment type="caution">
    <text evidence="3">The sequence shown here is derived from an EMBL/GenBank/DDBJ whole genome shotgun (WGS) entry which is preliminary data.</text>
</comment>
<dbReference type="EMBL" id="JAGPYM010000017">
    <property type="protein sequence ID" value="KAH6885951.1"/>
    <property type="molecule type" value="Genomic_DNA"/>
</dbReference>
<feature type="compositionally biased region" description="Basic and acidic residues" evidence="1">
    <location>
        <begin position="1"/>
        <end position="12"/>
    </location>
</feature>
<feature type="compositionally biased region" description="Low complexity" evidence="1">
    <location>
        <begin position="344"/>
        <end position="356"/>
    </location>
</feature>
<feature type="compositionally biased region" description="Basic and acidic residues" evidence="1">
    <location>
        <begin position="211"/>
        <end position="222"/>
    </location>
</feature>
<dbReference type="Proteomes" id="UP000777438">
    <property type="component" value="Unassembled WGS sequence"/>
</dbReference>
<keyword evidence="2" id="KW-0472">Membrane</keyword>
<keyword evidence="4" id="KW-1185">Reference proteome</keyword>
<feature type="region of interest" description="Disordered" evidence="1">
    <location>
        <begin position="304"/>
        <end position="478"/>
    </location>
</feature>
<feature type="compositionally biased region" description="Low complexity" evidence="1">
    <location>
        <begin position="313"/>
        <end position="323"/>
    </location>
</feature>
<accession>A0A9P8W0W5</accession>
<feature type="compositionally biased region" description="Low complexity" evidence="1">
    <location>
        <begin position="22"/>
        <end position="37"/>
    </location>
</feature>
<protein>
    <submittedName>
        <fullName evidence="3">Uncharacterized protein</fullName>
    </submittedName>
</protein>
<evidence type="ECO:0000313" key="3">
    <source>
        <dbReference type="EMBL" id="KAH6885951.1"/>
    </source>
</evidence>
<sequence length="478" mass="52675">MYLNHAEPRGWETRQLQPPGQSNRNNTSNNNNDNNDSNSVSTSTIVFIVVASVVALLLVAVVWVCYARKRPRKALLPGQADKKKPGFLGRISGRLRGGNYEQAAAADDSDQSHQLNATRSSRRNNNAAQTTNRGSTTTTAAVDRNTSVRSVMTLPAYRQSAATTEQVLGREGERDGIDMIVDLPTQEEEEELRDQEMATLYQIRTTRRQLVAERDERREQRRDARRRGDRTALEDLRNRTRAANEDTTLRDLRSEVERIKESRNRSVSSVSYADVGLARHDGTRIRANSSESERVGLLSDAGSISLGHQRGRSASSAASADSDIVSLTPTRTRGDSQSGGLWVTNTNGTNRSGSNSDFAETDLGDTAMPPPEYEDVSLYEDNRSTTPMNEPPPDYPGPYRSGSQRTQRSLAPTVQTEDRTGQREDDVEQDGQLTPRPAGRGVGGIPQLPSLRIPQLPEIVIEPSSAHPRDDDGRTGLK</sequence>
<evidence type="ECO:0000256" key="2">
    <source>
        <dbReference type="SAM" id="Phobius"/>
    </source>
</evidence>
<feature type="region of interest" description="Disordered" evidence="1">
    <location>
        <begin position="103"/>
        <end position="147"/>
    </location>
</feature>
<feature type="compositionally biased region" description="Low complexity" evidence="1">
    <location>
        <begin position="116"/>
        <end position="141"/>
    </location>
</feature>
<feature type="compositionally biased region" description="Basic and acidic residues" evidence="1">
    <location>
        <begin position="229"/>
        <end position="242"/>
    </location>
</feature>
<feature type="compositionally biased region" description="Basic and acidic residues" evidence="1">
    <location>
        <begin position="467"/>
        <end position="478"/>
    </location>
</feature>
<keyword evidence="2" id="KW-1133">Transmembrane helix</keyword>
<dbReference type="OrthoDB" id="5376312at2759"/>
<evidence type="ECO:0000313" key="4">
    <source>
        <dbReference type="Proteomes" id="UP000777438"/>
    </source>
</evidence>
<dbReference type="AlphaFoldDB" id="A0A9P8W0W5"/>
<reference evidence="3 4" key="1">
    <citation type="journal article" date="2021" name="Nat. Commun.">
        <title>Genetic determinants of endophytism in the Arabidopsis root mycobiome.</title>
        <authorList>
            <person name="Mesny F."/>
            <person name="Miyauchi S."/>
            <person name="Thiergart T."/>
            <person name="Pickel B."/>
            <person name="Atanasova L."/>
            <person name="Karlsson M."/>
            <person name="Huettel B."/>
            <person name="Barry K.W."/>
            <person name="Haridas S."/>
            <person name="Chen C."/>
            <person name="Bauer D."/>
            <person name="Andreopoulos W."/>
            <person name="Pangilinan J."/>
            <person name="LaButti K."/>
            <person name="Riley R."/>
            <person name="Lipzen A."/>
            <person name="Clum A."/>
            <person name="Drula E."/>
            <person name="Henrissat B."/>
            <person name="Kohler A."/>
            <person name="Grigoriev I.V."/>
            <person name="Martin F.M."/>
            <person name="Hacquard S."/>
        </authorList>
    </citation>
    <scope>NUCLEOTIDE SEQUENCE [LARGE SCALE GENOMIC DNA]</scope>
    <source>
        <strain evidence="3 4">MPI-CAGE-CH-0241</strain>
    </source>
</reference>
<name>A0A9P8W0W5_9HYPO</name>
<feature type="transmembrane region" description="Helical" evidence="2">
    <location>
        <begin position="45"/>
        <end position="66"/>
    </location>
</feature>